<dbReference type="AlphaFoldDB" id="A0A1V9EJF9"/>
<protein>
    <recommendedName>
        <fullName evidence="3">SMP-30/Gluconolactonase/LRE-like region domain-containing protein</fullName>
    </recommendedName>
</protein>
<dbReference type="PANTHER" id="PTHR47572">
    <property type="entry name" value="LIPOPROTEIN-RELATED"/>
    <property type="match status" value="1"/>
</dbReference>
<dbReference type="Proteomes" id="UP000192610">
    <property type="component" value="Unassembled WGS sequence"/>
</dbReference>
<name>A0A1V9EJF9_9BACT</name>
<proteinExistence type="predicted"/>
<organism evidence="4 5">
    <name type="scientific">Niastella yeongjuensis</name>
    <dbReference type="NCBI Taxonomy" id="354355"/>
    <lineage>
        <taxon>Bacteria</taxon>
        <taxon>Pseudomonadati</taxon>
        <taxon>Bacteroidota</taxon>
        <taxon>Chitinophagia</taxon>
        <taxon>Chitinophagales</taxon>
        <taxon>Chitinophagaceae</taxon>
        <taxon>Niastella</taxon>
    </lineage>
</organism>
<dbReference type="RefSeq" id="WP_081201935.1">
    <property type="nucleotide sequence ID" value="NZ_FOCZ01000020.1"/>
</dbReference>
<evidence type="ECO:0000313" key="4">
    <source>
        <dbReference type="EMBL" id="OQP46267.1"/>
    </source>
</evidence>
<dbReference type="PANTHER" id="PTHR47572:SF4">
    <property type="entry name" value="LACTONASE DRP35"/>
    <property type="match status" value="1"/>
</dbReference>
<dbReference type="OrthoDB" id="8584394at2"/>
<comment type="caution">
    <text evidence="4">The sequence shown here is derived from an EMBL/GenBank/DDBJ whole genome shotgun (WGS) entry which is preliminary data.</text>
</comment>
<dbReference type="STRING" id="354355.SAMN05660816_06438"/>
<sequence length="413" mass="46222">MKALIIMLLIVLSLPGLAQTFKINYEQFQQALTKEDYNDCIEKGNQLLQMVRYPSILYKVAECYCQADSVNKSLGLLQELAGKGLPYDITSNLKLDKLKGTTAYGSLVEQFARNAKPVLGSENAFVLDDVRMIPEGLTATADGKRFFISSLAQRKIVAYENNRQKDFILPGQNRIWMVLGMKISADGKSIWVCSASENARHNGYSGIFGFDLNTGRLIKKYVLDNKSTEHLFNDLVIAPNNTIYFTDSKAGKVYKLSLTEGHITPLVAHDFIYPNGIAFDEKRNMLYVADRTGITSIDLQTNALTALTTVEPGFLNYIDGLYFYNHSLIGIQGTGSDKDRIVRLYLNESGQQVARIQVLESFHPDYVEPTTGAIVNNEFYFIAISQVSQLQPDGTILNPGQLRKPLIKKIRLD</sequence>
<dbReference type="SUPFAM" id="SSF63829">
    <property type="entry name" value="Calcium-dependent phosphotriesterase"/>
    <property type="match status" value="1"/>
</dbReference>
<keyword evidence="1" id="KW-0378">Hydrolase</keyword>
<dbReference type="Pfam" id="PF08450">
    <property type="entry name" value="SGL"/>
    <property type="match status" value="1"/>
</dbReference>
<dbReference type="Gene3D" id="2.120.10.30">
    <property type="entry name" value="TolB, C-terminal domain"/>
    <property type="match status" value="1"/>
</dbReference>
<feature type="domain" description="SMP-30/Gluconolactonase/LRE-like region" evidence="3">
    <location>
        <begin position="134"/>
        <end position="292"/>
    </location>
</feature>
<dbReference type="InterPro" id="IPR051262">
    <property type="entry name" value="SMP-30/CGR1_Lactonase"/>
</dbReference>
<feature type="signal peptide" evidence="2">
    <location>
        <begin position="1"/>
        <end position="18"/>
    </location>
</feature>
<keyword evidence="2" id="KW-0732">Signal</keyword>
<dbReference type="EMBL" id="LVXG01000024">
    <property type="protein sequence ID" value="OQP46267.1"/>
    <property type="molecule type" value="Genomic_DNA"/>
</dbReference>
<dbReference type="InterPro" id="IPR013658">
    <property type="entry name" value="SGL"/>
</dbReference>
<evidence type="ECO:0000256" key="1">
    <source>
        <dbReference type="ARBA" id="ARBA00022801"/>
    </source>
</evidence>
<gene>
    <name evidence="4" type="ORF">A4H97_31395</name>
</gene>
<dbReference type="InterPro" id="IPR011042">
    <property type="entry name" value="6-blade_b-propeller_TolB-like"/>
</dbReference>
<dbReference type="GO" id="GO:0016787">
    <property type="term" value="F:hydrolase activity"/>
    <property type="evidence" value="ECO:0007669"/>
    <property type="project" value="UniProtKB-KW"/>
</dbReference>
<reference evidence="5" key="1">
    <citation type="submission" date="2016-04" db="EMBL/GenBank/DDBJ databases">
        <authorList>
            <person name="Chen L."/>
            <person name="Zhuang W."/>
            <person name="Wang G."/>
        </authorList>
    </citation>
    <scope>NUCLEOTIDE SEQUENCE [LARGE SCALE GENOMIC DNA]</scope>
    <source>
        <strain evidence="5">17621</strain>
    </source>
</reference>
<keyword evidence="5" id="KW-1185">Reference proteome</keyword>
<feature type="chain" id="PRO_5010690494" description="SMP-30/Gluconolactonase/LRE-like region domain-containing protein" evidence="2">
    <location>
        <begin position="19"/>
        <end position="413"/>
    </location>
</feature>
<evidence type="ECO:0000256" key="2">
    <source>
        <dbReference type="SAM" id="SignalP"/>
    </source>
</evidence>
<evidence type="ECO:0000313" key="5">
    <source>
        <dbReference type="Proteomes" id="UP000192610"/>
    </source>
</evidence>
<evidence type="ECO:0000259" key="3">
    <source>
        <dbReference type="Pfam" id="PF08450"/>
    </source>
</evidence>
<accession>A0A1V9EJF9</accession>